<dbReference type="GeneID" id="9040106"/>
<accession>C5LNZ3</accession>
<dbReference type="Pfam" id="PF13905">
    <property type="entry name" value="Thioredoxin_8"/>
    <property type="match status" value="1"/>
</dbReference>
<dbReference type="Proteomes" id="UP000007800">
    <property type="component" value="Unassembled WGS sequence"/>
</dbReference>
<organism evidence="3">
    <name type="scientific">Perkinsus marinus (strain ATCC 50983 / TXsc)</name>
    <dbReference type="NCBI Taxonomy" id="423536"/>
    <lineage>
        <taxon>Eukaryota</taxon>
        <taxon>Sar</taxon>
        <taxon>Alveolata</taxon>
        <taxon>Perkinsozoa</taxon>
        <taxon>Perkinsea</taxon>
        <taxon>Perkinsida</taxon>
        <taxon>Perkinsidae</taxon>
        <taxon>Perkinsus</taxon>
    </lineage>
</organism>
<dbReference type="Gene3D" id="3.40.30.10">
    <property type="entry name" value="Glutaredoxin"/>
    <property type="match status" value="1"/>
</dbReference>
<dbReference type="InterPro" id="IPR013766">
    <property type="entry name" value="Thioredoxin_domain"/>
</dbReference>
<feature type="domain" description="Thioredoxin" evidence="1">
    <location>
        <begin position="1"/>
        <end position="155"/>
    </location>
</feature>
<dbReference type="PANTHER" id="PTHR46762">
    <property type="entry name" value="NUCLEOREDOXIN-LIKE PROTEIN 2"/>
    <property type="match status" value="1"/>
</dbReference>
<evidence type="ECO:0000259" key="1">
    <source>
        <dbReference type="PROSITE" id="PS51352"/>
    </source>
</evidence>
<dbReference type="PANTHER" id="PTHR46762:SF1">
    <property type="entry name" value="NUCLEOREDOXIN-LIKE PROTEIN 2"/>
    <property type="match status" value="1"/>
</dbReference>
<reference evidence="2 3" key="1">
    <citation type="submission" date="2008-07" db="EMBL/GenBank/DDBJ databases">
        <authorList>
            <person name="El-Sayed N."/>
            <person name="Caler E."/>
            <person name="Inman J."/>
            <person name="Amedeo P."/>
            <person name="Hass B."/>
            <person name="Wortman J."/>
        </authorList>
    </citation>
    <scope>NUCLEOTIDE SEQUENCE [LARGE SCALE GENOMIC DNA]</scope>
    <source>
        <strain evidence="3">ATCC 50983 / TXsc</strain>
    </source>
</reference>
<dbReference type="InterPro" id="IPR036249">
    <property type="entry name" value="Thioredoxin-like_sf"/>
</dbReference>
<sequence>MSALAGKTLLTQDGTEVKADDVFSQKDKIALYFSAHWCPPCRKFTPILKEFYEDVKEEDEDKLEIIFVSSDKSEEEQVEYHKQDHGEWLRVPYGDVETRDALKKEFGVCAGIEKENLGIINNHKSGIPCLVVRRNAGVVDAATGGVAQVLDEDKQGVKVFDGVNDVKNMGPIAVDMKW</sequence>
<keyword evidence="3" id="KW-1185">Reference proteome</keyword>
<evidence type="ECO:0000313" key="3">
    <source>
        <dbReference type="Proteomes" id="UP000007800"/>
    </source>
</evidence>
<dbReference type="InterPro" id="IPR012336">
    <property type="entry name" value="Thioredoxin-like_fold"/>
</dbReference>
<dbReference type="SUPFAM" id="SSF52833">
    <property type="entry name" value="Thioredoxin-like"/>
    <property type="match status" value="1"/>
</dbReference>
<dbReference type="InterPro" id="IPR029519">
    <property type="entry name" value="RdCVF2"/>
</dbReference>
<dbReference type="InParanoid" id="C5LNZ3"/>
<evidence type="ECO:0000313" key="2">
    <source>
        <dbReference type="EMBL" id="EER01575.1"/>
    </source>
</evidence>
<dbReference type="RefSeq" id="XP_002768857.1">
    <property type="nucleotide sequence ID" value="XM_002768811.1"/>
</dbReference>
<dbReference type="GO" id="GO:0045494">
    <property type="term" value="P:photoreceptor cell maintenance"/>
    <property type="evidence" value="ECO:0007669"/>
    <property type="project" value="InterPro"/>
</dbReference>
<protein>
    <submittedName>
        <fullName evidence="2">Thioredoxin, putative</fullName>
    </submittedName>
</protein>
<dbReference type="PROSITE" id="PS51352">
    <property type="entry name" value="THIOREDOXIN_2"/>
    <property type="match status" value="1"/>
</dbReference>
<name>C5LNZ3_PERM5</name>
<dbReference type="OrthoDB" id="409136at2759"/>
<dbReference type="EMBL" id="GG683913">
    <property type="protein sequence ID" value="EER01575.1"/>
    <property type="molecule type" value="Genomic_DNA"/>
</dbReference>
<gene>
    <name evidence="2" type="ORF">Pmar_PMAR000265</name>
</gene>
<proteinExistence type="predicted"/>
<dbReference type="AlphaFoldDB" id="C5LNZ3"/>